<dbReference type="Gene3D" id="3.80.10.10">
    <property type="entry name" value="Ribonuclease Inhibitor"/>
    <property type="match status" value="1"/>
</dbReference>
<gene>
    <name evidence="1" type="ORF">FGO68_gene3948</name>
</gene>
<dbReference type="Proteomes" id="UP000785679">
    <property type="component" value="Unassembled WGS sequence"/>
</dbReference>
<keyword evidence="2" id="KW-1185">Reference proteome</keyword>
<dbReference type="AlphaFoldDB" id="A0A8J8NFK8"/>
<name>A0A8J8NFK8_HALGN</name>
<dbReference type="OrthoDB" id="304294at2759"/>
<reference evidence="1" key="1">
    <citation type="submission" date="2019-06" db="EMBL/GenBank/DDBJ databases">
        <authorList>
            <person name="Zheng W."/>
        </authorList>
    </citation>
    <scope>NUCLEOTIDE SEQUENCE</scope>
    <source>
        <strain evidence="1">QDHG01</strain>
    </source>
</reference>
<evidence type="ECO:0000313" key="1">
    <source>
        <dbReference type="EMBL" id="TNV74362.1"/>
    </source>
</evidence>
<dbReference type="InterPro" id="IPR032675">
    <property type="entry name" value="LRR_dom_sf"/>
</dbReference>
<organism evidence="1 2">
    <name type="scientific">Halteria grandinella</name>
    <dbReference type="NCBI Taxonomy" id="5974"/>
    <lineage>
        <taxon>Eukaryota</taxon>
        <taxon>Sar</taxon>
        <taxon>Alveolata</taxon>
        <taxon>Ciliophora</taxon>
        <taxon>Intramacronucleata</taxon>
        <taxon>Spirotrichea</taxon>
        <taxon>Stichotrichia</taxon>
        <taxon>Sporadotrichida</taxon>
        <taxon>Halteriidae</taxon>
        <taxon>Halteria</taxon>
    </lineage>
</organism>
<accession>A0A8J8NFK8</accession>
<sequence length="143" mass="16331">MQKLRILDIGKNKITKANQILVLQNLKLINLNVAGNPCSDKAVSLAVKFPRIRIVNNVAAEKVLETHKSKIPIKIQENTEKNKKKISQPFALYDLEQEVPAPVLKQPKKSVIVKVEKNKKANKKLQKRVKQINLNQEPVIEKW</sequence>
<dbReference type="SUPFAM" id="SSF52058">
    <property type="entry name" value="L domain-like"/>
    <property type="match status" value="1"/>
</dbReference>
<evidence type="ECO:0000313" key="2">
    <source>
        <dbReference type="Proteomes" id="UP000785679"/>
    </source>
</evidence>
<proteinExistence type="predicted"/>
<comment type="caution">
    <text evidence="1">The sequence shown here is derived from an EMBL/GenBank/DDBJ whole genome shotgun (WGS) entry which is preliminary data.</text>
</comment>
<protein>
    <submittedName>
        <fullName evidence="1">Uncharacterized protein</fullName>
    </submittedName>
</protein>
<dbReference type="EMBL" id="RRYP01017082">
    <property type="protein sequence ID" value="TNV74362.1"/>
    <property type="molecule type" value="Genomic_DNA"/>
</dbReference>